<evidence type="ECO:0000313" key="1">
    <source>
        <dbReference type="EMBL" id="VFQ87955.1"/>
    </source>
</evidence>
<proteinExistence type="predicted"/>
<reference evidence="1 2" key="1">
    <citation type="submission" date="2018-04" db="EMBL/GenBank/DDBJ databases">
        <authorList>
            <person name="Vogel A."/>
        </authorList>
    </citation>
    <scope>NUCLEOTIDE SEQUENCE [LARGE SCALE GENOMIC DNA]</scope>
</reference>
<sequence>MVLSLRGEIMLMEYPPSHTGGSMTPHKKTHLPSELCADLSADSGYLPRFPVGDWILQGSRGGAVDLENLAGFHCRSSHH</sequence>
<keyword evidence="2" id="KW-1185">Reference proteome</keyword>
<dbReference type="EMBL" id="OOIL02003436">
    <property type="protein sequence ID" value="VFQ87955.1"/>
    <property type="molecule type" value="Genomic_DNA"/>
</dbReference>
<organism evidence="1 2">
    <name type="scientific">Cuscuta campestris</name>
    <dbReference type="NCBI Taxonomy" id="132261"/>
    <lineage>
        <taxon>Eukaryota</taxon>
        <taxon>Viridiplantae</taxon>
        <taxon>Streptophyta</taxon>
        <taxon>Embryophyta</taxon>
        <taxon>Tracheophyta</taxon>
        <taxon>Spermatophyta</taxon>
        <taxon>Magnoliopsida</taxon>
        <taxon>eudicotyledons</taxon>
        <taxon>Gunneridae</taxon>
        <taxon>Pentapetalae</taxon>
        <taxon>asterids</taxon>
        <taxon>lamiids</taxon>
        <taxon>Solanales</taxon>
        <taxon>Convolvulaceae</taxon>
        <taxon>Cuscuteae</taxon>
        <taxon>Cuscuta</taxon>
        <taxon>Cuscuta subgen. Grammica</taxon>
        <taxon>Cuscuta sect. Cleistogrammica</taxon>
    </lineage>
</organism>
<gene>
    <name evidence="1" type="ORF">CCAM_LOCUS29731</name>
</gene>
<dbReference type="AlphaFoldDB" id="A0A484MGR7"/>
<evidence type="ECO:0000313" key="2">
    <source>
        <dbReference type="Proteomes" id="UP000595140"/>
    </source>
</evidence>
<accession>A0A484MGR7</accession>
<protein>
    <submittedName>
        <fullName evidence="1">Uncharacterized protein</fullName>
    </submittedName>
</protein>
<name>A0A484MGR7_9ASTE</name>
<dbReference type="Proteomes" id="UP000595140">
    <property type="component" value="Unassembled WGS sequence"/>
</dbReference>